<protein>
    <submittedName>
        <fullName evidence="1">Uncharacterized protein</fullName>
    </submittedName>
</protein>
<proteinExistence type="predicted"/>
<sequence>MGHVEQVHTNERVPGHRNYYEKDGLRTYGDGEDHDHVPPMSFKRAMSLLAMAFLWTGSRIPVYLFGGVPPYIYADLGGTDRWVWFVLANLLSLAAVCPDRAKIDQLEVELGVETAKEEREQRGREGSYQGVSTAWHVETWSDLSHTTPTASDLRPQWHQGNGRTVPSLLAAQALA</sequence>
<evidence type="ECO:0000313" key="1">
    <source>
        <dbReference type="EMBL" id="KAK5145145.1"/>
    </source>
</evidence>
<keyword evidence="2" id="KW-1185">Reference proteome</keyword>
<dbReference type="Proteomes" id="UP001308179">
    <property type="component" value="Unassembled WGS sequence"/>
</dbReference>
<comment type="caution">
    <text evidence="1">The sequence shown here is derived from an EMBL/GenBank/DDBJ whole genome shotgun (WGS) entry which is preliminary data.</text>
</comment>
<evidence type="ECO:0000313" key="2">
    <source>
        <dbReference type="Proteomes" id="UP001308179"/>
    </source>
</evidence>
<organism evidence="1 2">
    <name type="scientific">Rachicladosporium monterosium</name>
    <dbReference type="NCBI Taxonomy" id="1507873"/>
    <lineage>
        <taxon>Eukaryota</taxon>
        <taxon>Fungi</taxon>
        <taxon>Dikarya</taxon>
        <taxon>Ascomycota</taxon>
        <taxon>Pezizomycotina</taxon>
        <taxon>Dothideomycetes</taxon>
        <taxon>Dothideomycetidae</taxon>
        <taxon>Cladosporiales</taxon>
        <taxon>Cladosporiaceae</taxon>
        <taxon>Rachicladosporium</taxon>
    </lineage>
</organism>
<dbReference type="EMBL" id="JAVRRR010000172">
    <property type="protein sequence ID" value="KAK5145145.1"/>
    <property type="molecule type" value="Genomic_DNA"/>
</dbReference>
<reference evidence="1 2" key="1">
    <citation type="submission" date="2023-08" db="EMBL/GenBank/DDBJ databases">
        <title>Black Yeasts Isolated from many extreme environments.</title>
        <authorList>
            <person name="Coleine C."/>
            <person name="Stajich J.E."/>
            <person name="Selbmann L."/>
        </authorList>
    </citation>
    <scope>NUCLEOTIDE SEQUENCE [LARGE SCALE GENOMIC DNA]</scope>
    <source>
        <strain evidence="1 2">CCFEE 5386</strain>
    </source>
</reference>
<accession>A0ABR0L8J6</accession>
<name>A0ABR0L8J6_9PEZI</name>
<gene>
    <name evidence="1" type="ORF">LTR32_003039</name>
</gene>